<dbReference type="EMBL" id="BARU01027980">
    <property type="protein sequence ID" value="GAH65325.1"/>
    <property type="molecule type" value="Genomic_DNA"/>
</dbReference>
<comment type="caution">
    <text evidence="2">The sequence shown here is derived from an EMBL/GenBank/DDBJ whole genome shotgun (WGS) entry which is preliminary data.</text>
</comment>
<reference evidence="2" key="1">
    <citation type="journal article" date="2014" name="Front. Microbiol.">
        <title>High frequency of phylogenetically diverse reductive dehalogenase-homologous genes in deep subseafloor sedimentary metagenomes.</title>
        <authorList>
            <person name="Kawai M."/>
            <person name="Futagami T."/>
            <person name="Toyoda A."/>
            <person name="Takaki Y."/>
            <person name="Nishi S."/>
            <person name="Hori S."/>
            <person name="Arai W."/>
            <person name="Tsubouchi T."/>
            <person name="Morono Y."/>
            <person name="Uchiyama I."/>
            <person name="Ito T."/>
            <person name="Fujiyama A."/>
            <person name="Inagaki F."/>
            <person name="Takami H."/>
        </authorList>
    </citation>
    <scope>NUCLEOTIDE SEQUENCE</scope>
    <source>
        <strain evidence="2">Expedition CK06-06</strain>
    </source>
</reference>
<dbReference type="PANTHER" id="PTHR43796">
    <property type="entry name" value="CARBOXYNORSPERMIDINE SYNTHASE"/>
    <property type="match status" value="1"/>
</dbReference>
<evidence type="ECO:0000259" key="1">
    <source>
        <dbReference type="Pfam" id="PF03435"/>
    </source>
</evidence>
<evidence type="ECO:0000313" key="2">
    <source>
        <dbReference type="EMBL" id="GAH65325.1"/>
    </source>
</evidence>
<dbReference type="InterPro" id="IPR036291">
    <property type="entry name" value="NAD(P)-bd_dom_sf"/>
</dbReference>
<dbReference type="SUPFAM" id="SSF51735">
    <property type="entry name" value="NAD(P)-binding Rossmann-fold domains"/>
    <property type="match status" value="1"/>
</dbReference>
<dbReference type="Gene3D" id="3.40.50.720">
    <property type="entry name" value="NAD(P)-binding Rossmann-like Domain"/>
    <property type="match status" value="1"/>
</dbReference>
<protein>
    <recommendedName>
        <fullName evidence="1">Saccharopine dehydrogenase NADP binding domain-containing protein</fullName>
    </recommendedName>
</protein>
<feature type="domain" description="Saccharopine dehydrogenase NADP binding" evidence="1">
    <location>
        <begin position="6"/>
        <end position="128"/>
    </location>
</feature>
<dbReference type="AlphaFoldDB" id="X1I7R5"/>
<name>X1I7R5_9ZZZZ</name>
<gene>
    <name evidence="2" type="ORF">S03H2_44719</name>
</gene>
<dbReference type="Pfam" id="PF03435">
    <property type="entry name" value="Sacchrp_dh_NADP"/>
    <property type="match status" value="1"/>
</dbReference>
<organism evidence="2">
    <name type="scientific">marine sediment metagenome</name>
    <dbReference type="NCBI Taxonomy" id="412755"/>
    <lineage>
        <taxon>unclassified sequences</taxon>
        <taxon>metagenomes</taxon>
        <taxon>ecological metagenomes</taxon>
    </lineage>
</organism>
<accession>X1I7R5</accession>
<proteinExistence type="predicted"/>
<dbReference type="InterPro" id="IPR005097">
    <property type="entry name" value="Sacchrp_dh_NADP-bd"/>
</dbReference>
<dbReference type="PANTHER" id="PTHR43796:SF2">
    <property type="entry name" value="CARBOXYNORSPERMIDINE SYNTHASE"/>
    <property type="match status" value="1"/>
</dbReference>
<feature type="non-terminal residue" evidence="2">
    <location>
        <position position="241"/>
    </location>
</feature>
<sequence length="241" mass="26311">MAAKSILILGGYGNAGLAIARLLLEWTGARLALAGRDHSRAIEAAAELNSQFVQKDPPGKGFRVSGLQADASNEYDLKRALVGVDLVVVASSTARYAREVASAALAAGVDYLDIQYSTAKVKALRSMASEIEGAGHCFITDGGFHPGVPAALVRYAGDNIDHLERAVVGCALRVDWKAFTVGDETAEEFMSEMLDYQLLFYKDGQWRKARMWRMKDFLRMDYGEPIGRPYAAPMLLEEMRG</sequence>